<evidence type="ECO:0000259" key="2">
    <source>
        <dbReference type="Pfam" id="PF06750"/>
    </source>
</evidence>
<feature type="transmembrane region" description="Helical" evidence="1">
    <location>
        <begin position="203"/>
        <end position="220"/>
    </location>
</feature>
<dbReference type="Pfam" id="PF06750">
    <property type="entry name" value="A24_N_bact"/>
    <property type="match status" value="1"/>
</dbReference>
<evidence type="ECO:0000313" key="3">
    <source>
        <dbReference type="EMBL" id="SMS14750.1"/>
    </source>
</evidence>
<dbReference type="GO" id="GO:0005886">
    <property type="term" value="C:plasma membrane"/>
    <property type="evidence" value="ECO:0007669"/>
    <property type="project" value="TreeGrafter"/>
</dbReference>
<dbReference type="Proteomes" id="UP000195412">
    <property type="component" value="Chromosome I"/>
</dbReference>
<dbReference type="PANTHER" id="PTHR30487">
    <property type="entry name" value="TYPE 4 PREPILIN-LIKE PROTEINS LEADER PEPTIDE-PROCESSING ENZYME"/>
    <property type="match status" value="1"/>
</dbReference>
<dbReference type="AlphaFoldDB" id="A0A1Y6JY66"/>
<feature type="transmembrane region" description="Helical" evidence="1">
    <location>
        <begin position="174"/>
        <end position="197"/>
    </location>
</feature>
<dbReference type="KEGG" id="lzy:LZ3411_1700"/>
<dbReference type="EMBL" id="LT854705">
    <property type="protein sequence ID" value="SMS14750.1"/>
    <property type="molecule type" value="Genomic_DNA"/>
</dbReference>
<reference evidence="4" key="1">
    <citation type="submission" date="2017-05" db="EMBL/GenBank/DDBJ databases">
        <authorList>
            <person name="Papadimitriou K."/>
        </authorList>
    </citation>
    <scope>NUCLEOTIDE SEQUENCE [LARGE SCALE GENOMIC DNA]</scope>
    <source>
        <strain evidence="4">ACA-DC 3411</strain>
    </source>
</reference>
<keyword evidence="1" id="KW-1133">Transmembrane helix</keyword>
<keyword evidence="1" id="KW-0472">Membrane</keyword>
<sequence>MIDMLSGILFIYGCCLGSFLCAAASRYATQESLLFPASHCEWCQTPLAYWQLIPGLSYWCLRERCAYCQAPIPVDTLIAELGGGLLLTTWHGPASTQPLAWLFLWSYAAFCDARTQSFPAWVGLVNLVLAPHPITLATTLGLLLTTTAIRWGWSRWSRPWIGDGDLEFISSFGIALGPLATSRWLSLACLLALFAHWQTPHRRLPFIPALTVSAWIWWLLPGH</sequence>
<evidence type="ECO:0000256" key="1">
    <source>
        <dbReference type="SAM" id="Phobius"/>
    </source>
</evidence>
<feature type="domain" description="Prepilin peptidase A24 N-terminal" evidence="2">
    <location>
        <begin position="11"/>
        <end position="88"/>
    </location>
</feature>
<protein>
    <submittedName>
        <fullName evidence="3">Prepilin peptidase</fullName>
    </submittedName>
</protein>
<organism evidence="3 4">
    <name type="scientific">Levilactobacillus zymae</name>
    <dbReference type="NCBI Taxonomy" id="267363"/>
    <lineage>
        <taxon>Bacteria</taxon>
        <taxon>Bacillati</taxon>
        <taxon>Bacillota</taxon>
        <taxon>Bacilli</taxon>
        <taxon>Lactobacillales</taxon>
        <taxon>Lactobacillaceae</taxon>
        <taxon>Levilactobacillus</taxon>
    </lineage>
</organism>
<gene>
    <name evidence="3" type="ORF">LZ3411_1700</name>
</gene>
<dbReference type="PANTHER" id="PTHR30487:SF0">
    <property type="entry name" value="PREPILIN LEADER PEPTIDASE_N-METHYLTRANSFERASE-RELATED"/>
    <property type="match status" value="1"/>
</dbReference>
<dbReference type="InterPro" id="IPR050882">
    <property type="entry name" value="Prepilin_peptidase/N-MTase"/>
</dbReference>
<name>A0A1Y6JY66_9LACO</name>
<dbReference type="InterPro" id="IPR010627">
    <property type="entry name" value="Prepilin_pept_A24_N"/>
</dbReference>
<accession>A0A1Y6JY66</accession>
<evidence type="ECO:0000313" key="4">
    <source>
        <dbReference type="Proteomes" id="UP000195412"/>
    </source>
</evidence>
<keyword evidence="1" id="KW-0812">Transmembrane</keyword>
<proteinExistence type="predicted"/>
<dbReference type="GO" id="GO:0004190">
    <property type="term" value="F:aspartic-type endopeptidase activity"/>
    <property type="evidence" value="ECO:0007669"/>
    <property type="project" value="TreeGrafter"/>
</dbReference>
<dbReference type="GO" id="GO:0006465">
    <property type="term" value="P:signal peptide processing"/>
    <property type="evidence" value="ECO:0007669"/>
    <property type="project" value="TreeGrafter"/>
</dbReference>